<dbReference type="Gene3D" id="3.40.50.300">
    <property type="entry name" value="P-loop containing nucleotide triphosphate hydrolases"/>
    <property type="match status" value="3"/>
</dbReference>
<evidence type="ECO:0000256" key="2">
    <source>
        <dbReference type="ARBA" id="ARBA00022737"/>
    </source>
</evidence>
<organism evidence="8">
    <name type="scientific">Graphocephala atropunctata</name>
    <dbReference type="NCBI Taxonomy" id="36148"/>
    <lineage>
        <taxon>Eukaryota</taxon>
        <taxon>Metazoa</taxon>
        <taxon>Ecdysozoa</taxon>
        <taxon>Arthropoda</taxon>
        <taxon>Hexapoda</taxon>
        <taxon>Insecta</taxon>
        <taxon>Pterygota</taxon>
        <taxon>Neoptera</taxon>
        <taxon>Paraneoptera</taxon>
        <taxon>Hemiptera</taxon>
        <taxon>Auchenorrhyncha</taxon>
        <taxon>Membracoidea</taxon>
        <taxon>Cicadellidae</taxon>
        <taxon>Cicadellinae</taxon>
        <taxon>Cicadellini</taxon>
        <taxon>Graphocephala</taxon>
    </lineage>
</organism>
<keyword evidence="2" id="KW-0677">Repeat</keyword>
<feature type="domain" description="NF-X1-type" evidence="7">
    <location>
        <begin position="1481"/>
        <end position="1498"/>
    </location>
</feature>
<evidence type="ECO:0008006" key="10">
    <source>
        <dbReference type="Google" id="ProtNLM"/>
    </source>
</evidence>
<evidence type="ECO:0000259" key="6">
    <source>
        <dbReference type="SMART" id="SM00382"/>
    </source>
</evidence>
<evidence type="ECO:0000256" key="3">
    <source>
        <dbReference type="ARBA" id="ARBA00022771"/>
    </source>
</evidence>
<feature type="domain" description="NF-X1-type" evidence="7">
    <location>
        <begin position="1456"/>
        <end position="1477"/>
    </location>
</feature>
<dbReference type="FunFam" id="3.40.50.300:FF:001366">
    <property type="entry name" value="ATP binding protein, putative"/>
    <property type="match status" value="1"/>
</dbReference>
<name>A0A1B6KDN9_9HEMI</name>
<evidence type="ECO:0000259" key="7">
    <source>
        <dbReference type="SMART" id="SM00438"/>
    </source>
</evidence>
<feature type="domain" description="NF-X1-type" evidence="7">
    <location>
        <begin position="1428"/>
        <end position="1448"/>
    </location>
</feature>
<dbReference type="GO" id="GO:0004386">
    <property type="term" value="F:helicase activity"/>
    <property type="evidence" value="ECO:0007669"/>
    <property type="project" value="InterPro"/>
</dbReference>
<dbReference type="SMART" id="SM00438">
    <property type="entry name" value="ZnF_NFX"/>
    <property type="match status" value="6"/>
</dbReference>
<dbReference type="InterPro" id="IPR045055">
    <property type="entry name" value="DNA2/NAM7-like"/>
</dbReference>
<evidence type="ECO:0000256" key="4">
    <source>
        <dbReference type="ARBA" id="ARBA00022833"/>
    </source>
</evidence>
<dbReference type="GO" id="GO:0008270">
    <property type="term" value="F:zinc ion binding"/>
    <property type="evidence" value="ECO:0007669"/>
    <property type="project" value="UniProtKB-KW"/>
</dbReference>
<feature type="compositionally biased region" description="Basic and acidic residues" evidence="5">
    <location>
        <begin position="56"/>
        <end position="77"/>
    </location>
</feature>
<dbReference type="SUPFAM" id="SSF52540">
    <property type="entry name" value="P-loop containing nucleoside triphosphate hydrolases"/>
    <property type="match status" value="1"/>
</dbReference>
<dbReference type="PANTHER" id="PTHR10887">
    <property type="entry name" value="DNA2/NAM7 HELICASE FAMILY"/>
    <property type="match status" value="1"/>
</dbReference>
<dbReference type="EMBL" id="GEBQ01016845">
    <property type="protein sequence ID" value="JAT23132.1"/>
    <property type="molecule type" value="Transcribed_RNA"/>
</dbReference>
<feature type="domain" description="NF-X1-type" evidence="7">
    <location>
        <begin position="1396"/>
        <end position="1423"/>
    </location>
</feature>
<feature type="domain" description="NF-X1-type" evidence="7">
    <location>
        <begin position="1286"/>
        <end position="1312"/>
    </location>
</feature>
<evidence type="ECO:0000313" key="9">
    <source>
        <dbReference type="EMBL" id="JAT23132.1"/>
    </source>
</evidence>
<dbReference type="InterPro" id="IPR000967">
    <property type="entry name" value="Znf_NFX1"/>
</dbReference>
<feature type="domain" description="AAA+ ATPase" evidence="6">
    <location>
        <begin position="600"/>
        <end position="1042"/>
    </location>
</feature>
<sequence>MSGRGARGPSRERSHSSSTKSGAGGMSSAFLQAEELLKNENPEGWQVQKRRKNHQGQKDVKHFGKDQAKDSGSENRGRASHKPSQSCGNQRGNNQKPSQNYQNNNSRCNQQENSNRVQSQSSCGNSSNVMDKNKNKPERNKDEFKFGFSYTKLNELSAKDSTDIIRSLANRHSKLDEFLNGNIKPDCMYLIIKILSKLTTSDWEENKEHVLMKATPPEFFKKISEFVMCLVTDNQSHKRCEEMEQFFENLITFFRAIMTVLPTVAAEHLTRPLRVTKMAMENATEFKNVTINANLFEKLKELMIDFEERKKEKEERDKVMREKSEPIYPKSLVKIRDIPLYPRPEDMARPQGLIVPNKIKGPYNNVEHYLDIHFHLLREDFIAPVRQGIQELRTGRDEKNGRTKKVSNIRIYRRVKFLKPKVIADKVGYDICFDPERKLRVNWEYSKRFIFGSLLLFTTDNFHTFFLATVVKRDLSAVEKDRTVSVILCDTTELAQDILSKEFLMAESEVYFEPYYMVLKALQKFDDNSFPMKKYLVHVETKTDRPAYTRNGSDVYSISVGENGINGRRTIKLFKPHTWPTCNELNFDSSQLNAFKAALTNELVVIQGPPGTGKTFLGLKIAAALLENSVVWNYDHKTPILVICYTNHALDQFLEGIVQNNLTNNVVRIGGRSKSELLEPFNLRERRKSVVYNSPNYYQAALLKDLKIEMSNIFESIKILQDNLEHLDKNDGILSLKTLKIVMSQTHQQYFISNDDVLEWLLFGVSEQVRSKKKLISTNDKGVERQQTENELDDFGLDLPDFENVARLKEVLFDRIDFEESNQHKNDNIRVYYSYTLEDIHKKLEEYSKLFESLLNSEGSRESIQQKMHDAKQAENSLKLILNHFEEKLKNTGIPTVDDTRRWFEVKDVNGLNSNERWVLYKSWIEFLKSGYWMMIGKLEEQYRRGARRYEEVRQFDDLRIVQQADVVGITTTTAARLQAMLRELKPKIVIVEEAAEVLEAHIVASLSVYCQHLILIGDHKQLRPSPSEYKLGKDFQLDVSLFERLIMNGVNYHTLSTQHRMRPEISRLIVPTIYQSLIDHPSTLRRQAVRGMDKSVFFMTHNQLEAEVHDIMSKKNLFEARLVMLLARHLLLQGYRPDEITVLTTYSGQMYLMKEEQKRLELSKDLMVTVVDNFQGEENKIILLSLVRSNAENRIGFLKTENRVCVALSRARDGLYVVGNMDCLSAESVLWQRIRNSFIEQGAFGPALVLRCERHRQLTRIVNHADFNSVPEGGCSKACGERLPCGHHCKSLCHVSSDRHTKYRCSEPCNRFLCKEGHLCNKKCYQECGECVTRMERIFPCGHTIILPCCVDYRNLQCKQMVAVTYPLCNHEVQLECFRKDHKTCPQPCLFRLECGHACTRTCHMLDDPDHLQYKCEKACARRPLGCTKESHRCPYKCHEKCRPCETKVVKQLDCGHKITVACREKALLCQVPCTRLLGCGHPCKNMCYEECSVCDVQVEKVVALCGHKVQVACSTTPRKEHCEG</sequence>
<evidence type="ECO:0000313" key="8">
    <source>
        <dbReference type="EMBL" id="JAT09578.1"/>
    </source>
</evidence>
<dbReference type="PANTHER" id="PTHR10887:SF341">
    <property type="entry name" value="NFX1-TYPE ZINC FINGER-CONTAINING PROTEIN 1"/>
    <property type="match status" value="1"/>
</dbReference>
<reference evidence="8" key="1">
    <citation type="submission" date="2015-11" db="EMBL/GenBank/DDBJ databases">
        <title>De novo transcriptome assembly of four potential Pierce s Disease insect vectors from Arizona vineyards.</title>
        <authorList>
            <person name="Tassone E.E."/>
        </authorList>
    </citation>
    <scope>NUCLEOTIDE SEQUENCE</scope>
</reference>
<dbReference type="InterPro" id="IPR057373">
    <property type="entry name" value="ZNFX1"/>
</dbReference>
<feature type="domain" description="NF-X1-type" evidence="7">
    <location>
        <begin position="1370"/>
        <end position="1388"/>
    </location>
</feature>
<dbReference type="InterPro" id="IPR003593">
    <property type="entry name" value="AAA+_ATPase"/>
</dbReference>
<dbReference type="InterPro" id="IPR047187">
    <property type="entry name" value="SF1_C_Upf1"/>
</dbReference>
<dbReference type="CDD" id="cd06008">
    <property type="entry name" value="NF-X1-zinc-finger"/>
    <property type="match status" value="1"/>
</dbReference>
<feature type="compositionally biased region" description="Basic and acidic residues" evidence="5">
    <location>
        <begin position="131"/>
        <end position="141"/>
    </location>
</feature>
<keyword evidence="4" id="KW-0862">Zinc</keyword>
<keyword evidence="3" id="KW-0863">Zinc-finger</keyword>
<keyword evidence="1" id="KW-0479">Metal-binding</keyword>
<accession>A0A1B6KDN9</accession>
<proteinExistence type="predicted"/>
<feature type="compositionally biased region" description="Polar residues" evidence="5">
    <location>
        <begin position="82"/>
        <end position="130"/>
    </location>
</feature>
<evidence type="ECO:0000256" key="1">
    <source>
        <dbReference type="ARBA" id="ARBA00022723"/>
    </source>
</evidence>
<dbReference type="Pfam" id="PF25396">
    <property type="entry name" value="ZNFX1"/>
    <property type="match status" value="1"/>
</dbReference>
<gene>
    <name evidence="8" type="ORF">g.40084</name>
    <name evidence="9" type="ORF">g.40087</name>
</gene>
<dbReference type="InterPro" id="IPR041677">
    <property type="entry name" value="DNA2/NAM7_AAA_11"/>
</dbReference>
<dbReference type="SMART" id="SM00382">
    <property type="entry name" value="AAA"/>
    <property type="match status" value="1"/>
</dbReference>
<evidence type="ECO:0000256" key="5">
    <source>
        <dbReference type="SAM" id="MobiDB-lite"/>
    </source>
</evidence>
<protein>
    <recommendedName>
        <fullName evidence="10">NFX1-type zinc finger-containing protein 1</fullName>
    </recommendedName>
</protein>
<dbReference type="CDD" id="cd18808">
    <property type="entry name" value="SF1_C_Upf1"/>
    <property type="match status" value="1"/>
</dbReference>
<dbReference type="GO" id="GO:0031048">
    <property type="term" value="P:regulatory ncRNA-mediated heterochromatin formation"/>
    <property type="evidence" value="ECO:0007669"/>
    <property type="project" value="TreeGrafter"/>
</dbReference>
<dbReference type="Pfam" id="PF13087">
    <property type="entry name" value="AAA_12"/>
    <property type="match status" value="1"/>
</dbReference>
<dbReference type="GO" id="GO:0031380">
    <property type="term" value="C:nuclear RNA-directed RNA polymerase complex"/>
    <property type="evidence" value="ECO:0007669"/>
    <property type="project" value="TreeGrafter"/>
</dbReference>
<dbReference type="Pfam" id="PF13086">
    <property type="entry name" value="AAA_11"/>
    <property type="match status" value="2"/>
</dbReference>
<dbReference type="EMBL" id="GEBQ01030399">
    <property type="protein sequence ID" value="JAT09578.1"/>
    <property type="molecule type" value="Transcribed_RNA"/>
</dbReference>
<feature type="region of interest" description="Disordered" evidence="5">
    <location>
        <begin position="1"/>
        <end position="141"/>
    </location>
</feature>
<dbReference type="InterPro" id="IPR027417">
    <property type="entry name" value="P-loop_NTPase"/>
</dbReference>
<feature type="non-terminal residue" evidence="8">
    <location>
        <position position="1526"/>
    </location>
</feature>
<dbReference type="InterPro" id="IPR041679">
    <property type="entry name" value="DNA2/NAM7-like_C"/>
</dbReference>